<sequence length="119" mass="13422">MQERSNEDLYNPIDLNHIFNDDDLLDEWIREGEEPILSSDNLDWLDKGLPTNEEGRERVLIPVVKVRLLEQFLQVLVVMMVTIGVVGGVVALVGAIEELVALVRVLEKMVELGAVMLVK</sequence>
<dbReference type="Proteomes" id="UP000288805">
    <property type="component" value="Unassembled WGS sequence"/>
</dbReference>
<protein>
    <submittedName>
        <fullName evidence="2">Uncharacterized protein</fullName>
    </submittedName>
</protein>
<dbReference type="EMBL" id="QGNW01001565">
    <property type="protein sequence ID" value="RVW36711.1"/>
    <property type="molecule type" value="Genomic_DNA"/>
</dbReference>
<evidence type="ECO:0000313" key="2">
    <source>
        <dbReference type="EMBL" id="RVW36711.1"/>
    </source>
</evidence>
<name>A0A438DMM9_VITVI</name>
<evidence type="ECO:0000256" key="1">
    <source>
        <dbReference type="SAM" id="Phobius"/>
    </source>
</evidence>
<keyword evidence="1" id="KW-0812">Transmembrane</keyword>
<accession>A0A438DMM9</accession>
<keyword evidence="1" id="KW-0472">Membrane</keyword>
<keyword evidence="1" id="KW-1133">Transmembrane helix</keyword>
<evidence type="ECO:0000313" key="3">
    <source>
        <dbReference type="Proteomes" id="UP000288805"/>
    </source>
</evidence>
<feature type="transmembrane region" description="Helical" evidence="1">
    <location>
        <begin position="75"/>
        <end position="96"/>
    </location>
</feature>
<reference evidence="2 3" key="1">
    <citation type="journal article" date="2018" name="PLoS Genet.">
        <title>Population sequencing reveals clonal diversity and ancestral inbreeding in the grapevine cultivar Chardonnay.</title>
        <authorList>
            <person name="Roach M.J."/>
            <person name="Johnson D.L."/>
            <person name="Bohlmann J."/>
            <person name="van Vuuren H.J."/>
            <person name="Jones S.J."/>
            <person name="Pretorius I.S."/>
            <person name="Schmidt S.A."/>
            <person name="Borneman A.R."/>
        </authorList>
    </citation>
    <scope>NUCLEOTIDE SEQUENCE [LARGE SCALE GENOMIC DNA]</scope>
    <source>
        <strain evidence="3">cv. Chardonnay</strain>
        <tissue evidence="2">Leaf</tissue>
    </source>
</reference>
<gene>
    <name evidence="2" type="ORF">CK203_099205</name>
</gene>
<dbReference type="AlphaFoldDB" id="A0A438DMM9"/>
<comment type="caution">
    <text evidence="2">The sequence shown here is derived from an EMBL/GenBank/DDBJ whole genome shotgun (WGS) entry which is preliminary data.</text>
</comment>
<organism evidence="2 3">
    <name type="scientific">Vitis vinifera</name>
    <name type="common">Grape</name>
    <dbReference type="NCBI Taxonomy" id="29760"/>
    <lineage>
        <taxon>Eukaryota</taxon>
        <taxon>Viridiplantae</taxon>
        <taxon>Streptophyta</taxon>
        <taxon>Embryophyta</taxon>
        <taxon>Tracheophyta</taxon>
        <taxon>Spermatophyta</taxon>
        <taxon>Magnoliopsida</taxon>
        <taxon>eudicotyledons</taxon>
        <taxon>Gunneridae</taxon>
        <taxon>Pentapetalae</taxon>
        <taxon>rosids</taxon>
        <taxon>Vitales</taxon>
        <taxon>Vitaceae</taxon>
        <taxon>Viteae</taxon>
        <taxon>Vitis</taxon>
    </lineage>
</organism>
<proteinExistence type="predicted"/>